<dbReference type="Proteomes" id="UP001253848">
    <property type="component" value="Unassembled WGS sequence"/>
</dbReference>
<keyword evidence="4" id="KW-1185">Reference proteome</keyword>
<evidence type="ECO:0000256" key="1">
    <source>
        <dbReference type="SAM" id="SignalP"/>
    </source>
</evidence>
<keyword evidence="1" id="KW-0732">Signal</keyword>
<proteinExistence type="predicted"/>
<reference evidence="3 4" key="1">
    <citation type="submission" date="2023-09" db="EMBL/GenBank/DDBJ databases">
        <authorList>
            <person name="Rey-Velasco X."/>
        </authorList>
    </citation>
    <scope>NUCLEOTIDE SEQUENCE [LARGE SCALE GENOMIC DNA]</scope>
    <source>
        <strain evidence="3 4">F225</strain>
    </source>
</reference>
<protein>
    <submittedName>
        <fullName evidence="3">TIM barrel protein</fullName>
    </submittedName>
</protein>
<dbReference type="PANTHER" id="PTHR12110">
    <property type="entry name" value="HYDROXYPYRUVATE ISOMERASE"/>
    <property type="match status" value="1"/>
</dbReference>
<name>A0ABU3DVH4_9FLAO</name>
<evidence type="ECO:0000259" key="2">
    <source>
        <dbReference type="Pfam" id="PF01261"/>
    </source>
</evidence>
<feature type="domain" description="Xylose isomerase-like TIM barrel" evidence="2">
    <location>
        <begin position="54"/>
        <end position="287"/>
    </location>
</feature>
<dbReference type="EMBL" id="JAVRHN010000013">
    <property type="protein sequence ID" value="MDT0687722.1"/>
    <property type="molecule type" value="Genomic_DNA"/>
</dbReference>
<feature type="signal peptide" evidence="1">
    <location>
        <begin position="1"/>
        <end position="27"/>
    </location>
</feature>
<dbReference type="RefSeq" id="WP_311500996.1">
    <property type="nucleotide sequence ID" value="NZ_JAVRHN010000013.1"/>
</dbReference>
<gene>
    <name evidence="3" type="ORF">RM541_15240</name>
</gene>
<dbReference type="Pfam" id="PF01261">
    <property type="entry name" value="AP_endonuc_2"/>
    <property type="match status" value="1"/>
</dbReference>
<dbReference type="PANTHER" id="PTHR12110:SF41">
    <property type="entry name" value="INOSOSE DEHYDRATASE"/>
    <property type="match status" value="1"/>
</dbReference>
<dbReference type="InterPro" id="IPR036237">
    <property type="entry name" value="Xyl_isomerase-like_sf"/>
</dbReference>
<dbReference type="InterPro" id="IPR013022">
    <property type="entry name" value="Xyl_isomerase-like_TIM-brl"/>
</dbReference>
<dbReference type="PROSITE" id="PS51318">
    <property type="entry name" value="TAT"/>
    <property type="match status" value="1"/>
</dbReference>
<accession>A0ABU3DVH4</accession>
<dbReference type="InterPro" id="IPR006311">
    <property type="entry name" value="TAT_signal"/>
</dbReference>
<dbReference type="InterPro" id="IPR050312">
    <property type="entry name" value="IolE/XylAMocC-like"/>
</dbReference>
<evidence type="ECO:0000313" key="3">
    <source>
        <dbReference type="EMBL" id="MDT0687722.1"/>
    </source>
</evidence>
<dbReference type="SUPFAM" id="SSF51658">
    <property type="entry name" value="Xylose isomerase-like"/>
    <property type="match status" value="1"/>
</dbReference>
<sequence>MIHRRTFLKQSGLALAATTLLPSTIFANSANQPLGLQLYSLRETIGGDVKGTIQKLAAIGFKEVETYGYSQENGFWGLSVAEFRDILSQNGIKSPGGHYGMDPFLDENGTKDDVNYILEVANQLDQDYVIIPHISGNLRNSIDDYKRIAEKMNTAGQMCKEVGLKLVYHNHAFEFDDYKGQNGYEIFLEKTDKDLVAFEMDIYWVVRAGIDPIALFEEYPGRFPLWHVKDMDQQKPELNTEVGSGTVDYKEIFKYTEEAGVKHFIIEQENFEMDPYKSLEQSFDYLQNNLI</sequence>
<organism evidence="3 4">
    <name type="scientific">Autumnicola psychrophila</name>
    <dbReference type="NCBI Taxonomy" id="3075592"/>
    <lineage>
        <taxon>Bacteria</taxon>
        <taxon>Pseudomonadati</taxon>
        <taxon>Bacteroidota</taxon>
        <taxon>Flavobacteriia</taxon>
        <taxon>Flavobacteriales</taxon>
        <taxon>Flavobacteriaceae</taxon>
        <taxon>Autumnicola</taxon>
    </lineage>
</organism>
<dbReference type="Gene3D" id="3.20.20.150">
    <property type="entry name" value="Divalent-metal-dependent TIM barrel enzymes"/>
    <property type="match status" value="1"/>
</dbReference>
<feature type="chain" id="PRO_5045135558" evidence="1">
    <location>
        <begin position="28"/>
        <end position="291"/>
    </location>
</feature>
<evidence type="ECO:0000313" key="4">
    <source>
        <dbReference type="Proteomes" id="UP001253848"/>
    </source>
</evidence>
<comment type="caution">
    <text evidence="3">The sequence shown here is derived from an EMBL/GenBank/DDBJ whole genome shotgun (WGS) entry which is preliminary data.</text>
</comment>